<dbReference type="EC" id="1.17.1.9" evidence="2 5"/>
<dbReference type="NCBIfam" id="NF005750">
    <property type="entry name" value="PRK07574.1"/>
    <property type="match status" value="1"/>
</dbReference>
<dbReference type="PROSITE" id="PS00065">
    <property type="entry name" value="D_2_HYDROXYACID_DH_1"/>
    <property type="match status" value="1"/>
</dbReference>
<dbReference type="OrthoDB" id="9793626at2"/>
<feature type="binding site" evidence="5">
    <location>
        <position position="309"/>
    </location>
    <ligand>
        <name>NAD(+)</name>
        <dbReference type="ChEBI" id="CHEBI:57540"/>
    </ligand>
</feature>
<dbReference type="InterPro" id="IPR036291">
    <property type="entry name" value="NAD(P)-bd_dom_sf"/>
</dbReference>
<protein>
    <recommendedName>
        <fullName evidence="2 5">Formate dehydrogenase</fullName>
        <shortName evidence="5">FDH</shortName>
        <ecNumber evidence="2 5">1.17.1.9</ecNumber>
    </recommendedName>
    <alternativeName>
        <fullName evidence="5">NAD-dependent formate dehydrogenase</fullName>
    </alternativeName>
</protein>
<comment type="similarity">
    <text evidence="5">Belongs to the D-isomer specific 2-hydroxyacid dehydrogenase family. FDH subfamily.</text>
</comment>
<evidence type="ECO:0000313" key="10">
    <source>
        <dbReference type="Proteomes" id="UP000317122"/>
    </source>
</evidence>
<keyword evidence="5" id="KW-0963">Cytoplasm</keyword>
<feature type="site" description="Important for catalytic activity" evidence="5">
    <location>
        <position position="333"/>
    </location>
</feature>
<dbReference type="GO" id="GO:0051287">
    <property type="term" value="F:NAD binding"/>
    <property type="evidence" value="ECO:0007669"/>
    <property type="project" value="InterPro"/>
</dbReference>
<dbReference type="InterPro" id="IPR006139">
    <property type="entry name" value="D-isomer_2_OHA_DH_cat_dom"/>
</dbReference>
<comment type="subcellular location">
    <subcellularLocation>
        <location evidence="5">Cytoplasm</location>
    </subcellularLocation>
</comment>
<name>A0A562NT18_9HYPH</name>
<dbReference type="InterPro" id="IPR006140">
    <property type="entry name" value="D-isomer_DH_NAD-bd"/>
</dbReference>
<evidence type="ECO:0000259" key="8">
    <source>
        <dbReference type="Pfam" id="PF02826"/>
    </source>
</evidence>
<dbReference type="HAMAP" id="MF_03210">
    <property type="entry name" value="Formate_dehydrogenase"/>
    <property type="match status" value="1"/>
</dbReference>
<dbReference type="InterPro" id="IPR029753">
    <property type="entry name" value="D-isomer_DH_CS"/>
</dbReference>
<evidence type="ECO:0000256" key="1">
    <source>
        <dbReference type="ARBA" id="ARBA00000455"/>
    </source>
</evidence>
<feature type="binding site" evidence="5">
    <location>
        <begin position="257"/>
        <end position="261"/>
    </location>
    <ligand>
        <name>NAD(+)</name>
        <dbReference type="ChEBI" id="CHEBI:57540"/>
    </ligand>
</feature>
<feature type="region of interest" description="Disordered" evidence="6">
    <location>
        <begin position="380"/>
        <end position="401"/>
    </location>
</feature>
<gene>
    <name evidence="9" type="ORF">IQ26_03285</name>
</gene>
<dbReference type="GO" id="GO:0008863">
    <property type="term" value="F:formate dehydrogenase (NAD+) activity"/>
    <property type="evidence" value="ECO:0007669"/>
    <property type="project" value="UniProtKB-UniRule"/>
</dbReference>
<proteinExistence type="inferred from homology"/>
<evidence type="ECO:0000256" key="6">
    <source>
        <dbReference type="SAM" id="MobiDB-lite"/>
    </source>
</evidence>
<dbReference type="GO" id="GO:0042183">
    <property type="term" value="P:formate catabolic process"/>
    <property type="evidence" value="ECO:0007669"/>
    <property type="project" value="UniProtKB-UniRule"/>
</dbReference>
<dbReference type="Proteomes" id="UP000317122">
    <property type="component" value="Unassembled WGS sequence"/>
</dbReference>
<evidence type="ECO:0000313" key="9">
    <source>
        <dbReference type="EMBL" id="TWI35305.1"/>
    </source>
</evidence>
<dbReference type="InterPro" id="IPR033689">
    <property type="entry name" value="FDH_NAD-dep"/>
</dbReference>
<dbReference type="PANTHER" id="PTHR42938:SF9">
    <property type="entry name" value="FORMATE DEHYDROGENASE 1"/>
    <property type="match status" value="1"/>
</dbReference>
<organism evidence="9 10">
    <name type="scientific">Mesorhizobium tianshanense</name>
    <dbReference type="NCBI Taxonomy" id="39844"/>
    <lineage>
        <taxon>Bacteria</taxon>
        <taxon>Pseudomonadati</taxon>
        <taxon>Pseudomonadota</taxon>
        <taxon>Alphaproteobacteria</taxon>
        <taxon>Hyphomicrobiales</taxon>
        <taxon>Phyllobacteriaceae</taxon>
        <taxon>Mesorhizobium</taxon>
    </lineage>
</organism>
<comment type="function">
    <text evidence="5">Catalyzes the NAD(+)-dependent oxidation of formate to carbon dioxide. Formate oxidation is the final step in the methanol oxidation pathway in methylotrophic microorganisms. Has a role in the detoxification of exogenous formate in non-methylotrophic organisms.</text>
</comment>
<feature type="binding site" evidence="5">
    <location>
        <position position="222"/>
    </location>
    <ligand>
        <name>NAD(+)</name>
        <dbReference type="ChEBI" id="CHEBI:57540"/>
    </ligand>
</feature>
<feature type="binding site" evidence="5">
    <location>
        <position position="123"/>
    </location>
    <ligand>
        <name>substrate</name>
    </ligand>
</feature>
<dbReference type="InterPro" id="IPR029752">
    <property type="entry name" value="D-isomer_DH_CS1"/>
</dbReference>
<evidence type="ECO:0000256" key="4">
    <source>
        <dbReference type="ARBA" id="ARBA00023027"/>
    </source>
</evidence>
<accession>A0A562NT18</accession>
<sequence length="401" mass="43552">MAKVVCVLYDDPVDGYPSNYARDGLPKLDRYPGGQTLPKPKAIDFEPGVLLGSVSGELGLRPFLESAGHSLVVTADKDGPDSTFERELGDAEIVISQPFWPAYLTRERIAKANKLKLAITAGIGSDHVDLQAAMDRGITVAEVTYCNSISVSEHVVMMILALVRNYIPSYQWVIKGGWNIADCVARSYDVEGMQIGTVGAGRIGSAVLRRLRPFDVKLHYTDRHRLPETVEKDLGVTFHSDAASMVGICDVVTINAPLHPETENLFDEAMIARMKRGAYLVNTARGKICNRDAVARALESGQLAGYAGDVWFPQPAPKDHPWRSMPHHGMTPHISGSSLSAQARYAAGTREILECWFEGRPIREDYLIVDGGKLAGAGAHSYSAGDATSGSEEAARFRAKA</sequence>
<dbReference type="PANTHER" id="PTHR42938">
    <property type="entry name" value="FORMATE DEHYDROGENASE 1"/>
    <property type="match status" value="1"/>
</dbReference>
<keyword evidence="10" id="KW-1185">Reference proteome</keyword>
<evidence type="ECO:0000256" key="3">
    <source>
        <dbReference type="ARBA" id="ARBA00023002"/>
    </source>
</evidence>
<dbReference type="CDD" id="cd05302">
    <property type="entry name" value="FDH"/>
    <property type="match status" value="1"/>
</dbReference>
<dbReference type="EMBL" id="VLKT01000019">
    <property type="protein sequence ID" value="TWI35305.1"/>
    <property type="molecule type" value="Genomic_DNA"/>
</dbReference>
<dbReference type="PROSITE" id="PS00670">
    <property type="entry name" value="D_2_HYDROXYACID_DH_2"/>
    <property type="match status" value="1"/>
</dbReference>
<feature type="binding site" evidence="5">
    <location>
        <begin position="333"/>
        <end position="336"/>
    </location>
    <ligand>
        <name>NAD(+)</name>
        <dbReference type="ChEBI" id="CHEBI:57540"/>
    </ligand>
</feature>
<feature type="domain" description="D-isomer specific 2-hydroxyacid dehydrogenase NAD-binding" evidence="8">
    <location>
        <begin position="156"/>
        <end position="335"/>
    </location>
</feature>
<dbReference type="SUPFAM" id="SSF51735">
    <property type="entry name" value="NAD(P)-binding Rossmann-fold domains"/>
    <property type="match status" value="1"/>
</dbReference>
<comment type="subunit">
    <text evidence="5">Homodimer.</text>
</comment>
<feature type="site" description="Important for catalytic activity" evidence="5">
    <location>
        <position position="285"/>
    </location>
</feature>
<comment type="catalytic activity">
    <reaction evidence="1 5">
        <text>formate + NAD(+) = CO2 + NADH</text>
        <dbReference type="Rhea" id="RHEA:15985"/>
        <dbReference type="ChEBI" id="CHEBI:15740"/>
        <dbReference type="ChEBI" id="CHEBI:16526"/>
        <dbReference type="ChEBI" id="CHEBI:57540"/>
        <dbReference type="ChEBI" id="CHEBI:57945"/>
        <dbReference type="EC" id="1.17.1.9"/>
    </reaction>
</comment>
<feature type="binding site" evidence="5">
    <location>
        <position position="148"/>
    </location>
    <ligand>
        <name>NAD(+)</name>
        <dbReference type="ChEBI" id="CHEBI:57540"/>
    </ligand>
</feature>
<feature type="binding site" evidence="5">
    <location>
        <position position="381"/>
    </location>
    <ligand>
        <name>NAD(+)</name>
        <dbReference type="ChEBI" id="CHEBI:57540"/>
    </ligand>
</feature>
<dbReference type="PROSITE" id="PS00671">
    <property type="entry name" value="D_2_HYDROXYACID_DH_3"/>
    <property type="match status" value="1"/>
</dbReference>
<comment type="caution">
    <text evidence="9">The sequence shown here is derived from an EMBL/GenBank/DDBJ whole genome shotgun (WGS) entry which is preliminary data.</text>
</comment>
<dbReference type="GO" id="GO:0016616">
    <property type="term" value="F:oxidoreductase activity, acting on the CH-OH group of donors, NAD or NADP as acceptor"/>
    <property type="evidence" value="ECO:0007669"/>
    <property type="project" value="InterPro"/>
</dbReference>
<dbReference type="FunFam" id="3.40.50.720:FF:000057">
    <property type="entry name" value="Formate dehydrogenase"/>
    <property type="match status" value="1"/>
</dbReference>
<evidence type="ECO:0000256" key="2">
    <source>
        <dbReference type="ARBA" id="ARBA00013128"/>
    </source>
</evidence>
<dbReference type="GO" id="GO:0005737">
    <property type="term" value="C:cytoplasm"/>
    <property type="evidence" value="ECO:0007669"/>
    <property type="project" value="UniProtKB-SubCell"/>
</dbReference>
<feature type="binding site" evidence="5">
    <location>
        <position position="147"/>
    </location>
    <ligand>
        <name>substrate</name>
    </ligand>
</feature>
<dbReference type="SUPFAM" id="SSF52283">
    <property type="entry name" value="Formate/glycerate dehydrogenase catalytic domain-like"/>
    <property type="match status" value="1"/>
</dbReference>
<dbReference type="Pfam" id="PF02826">
    <property type="entry name" value="2-Hacid_dh_C"/>
    <property type="match status" value="1"/>
</dbReference>
<dbReference type="AlphaFoldDB" id="A0A562NT18"/>
<feature type="binding site" evidence="5">
    <location>
        <position position="283"/>
    </location>
    <ligand>
        <name>NAD(+)</name>
        <dbReference type="ChEBI" id="CHEBI:57540"/>
    </ligand>
</feature>
<dbReference type="Gene3D" id="3.40.50.720">
    <property type="entry name" value="NAD(P)-binding Rossmann-like Domain"/>
    <property type="match status" value="2"/>
</dbReference>
<keyword evidence="4 5" id="KW-0520">NAD</keyword>
<evidence type="ECO:0000259" key="7">
    <source>
        <dbReference type="Pfam" id="PF00389"/>
    </source>
</evidence>
<reference evidence="9 10" key="1">
    <citation type="journal article" date="2015" name="Stand. Genomic Sci.">
        <title>Genomic Encyclopedia of Bacterial and Archaeal Type Strains, Phase III: the genomes of soil and plant-associated and newly described type strains.</title>
        <authorList>
            <person name="Whitman W.B."/>
            <person name="Woyke T."/>
            <person name="Klenk H.P."/>
            <person name="Zhou Y."/>
            <person name="Lilburn T.G."/>
            <person name="Beck B.J."/>
            <person name="De Vos P."/>
            <person name="Vandamme P."/>
            <person name="Eisen J.A."/>
            <person name="Garrity G."/>
            <person name="Hugenholtz P."/>
            <person name="Kyrpides N.C."/>
        </authorList>
    </citation>
    <scope>NUCLEOTIDE SEQUENCE [LARGE SCALE GENOMIC DNA]</scope>
    <source>
        <strain evidence="9 10">CGMCC 1.2546</strain>
    </source>
</reference>
<keyword evidence="3 5" id="KW-0560">Oxidoreductase</keyword>
<dbReference type="Pfam" id="PF00389">
    <property type="entry name" value="2-Hacid_dh"/>
    <property type="match status" value="1"/>
</dbReference>
<evidence type="ECO:0000256" key="5">
    <source>
        <dbReference type="HAMAP-Rule" id="MF_03210"/>
    </source>
</evidence>
<dbReference type="RefSeq" id="WP_162457973.1">
    <property type="nucleotide sequence ID" value="NZ_BSPF01000094.1"/>
</dbReference>
<feature type="domain" description="D-isomer specific 2-hydroxyacid dehydrogenase catalytic" evidence="7">
    <location>
        <begin position="62"/>
        <end position="362"/>
    </location>
</feature>
<feature type="binding site" evidence="5">
    <location>
        <begin position="202"/>
        <end position="203"/>
    </location>
    <ligand>
        <name>NAD(+)</name>
        <dbReference type="ChEBI" id="CHEBI:57540"/>
    </ligand>
</feature>